<dbReference type="Gene3D" id="3.10.310.70">
    <property type="match status" value="1"/>
</dbReference>
<evidence type="ECO:0000259" key="2">
    <source>
        <dbReference type="Pfam" id="PF07969"/>
    </source>
</evidence>
<organism evidence="3 4">
    <name type="scientific">Labrys wisconsinensis</name>
    <dbReference type="NCBI Taxonomy" id="425677"/>
    <lineage>
        <taxon>Bacteria</taxon>
        <taxon>Pseudomonadati</taxon>
        <taxon>Pseudomonadota</taxon>
        <taxon>Alphaproteobacteria</taxon>
        <taxon>Hyphomicrobiales</taxon>
        <taxon>Xanthobacteraceae</taxon>
        <taxon>Labrys</taxon>
    </lineage>
</organism>
<dbReference type="PANTHER" id="PTHR22642">
    <property type="entry name" value="IMIDAZOLONEPROPIONASE"/>
    <property type="match status" value="1"/>
</dbReference>
<evidence type="ECO:0000313" key="3">
    <source>
        <dbReference type="EMBL" id="MDQ0471739.1"/>
    </source>
</evidence>
<dbReference type="CDD" id="cd01300">
    <property type="entry name" value="YtcJ_like"/>
    <property type="match status" value="1"/>
</dbReference>
<gene>
    <name evidence="3" type="ORF">QO011_004766</name>
</gene>
<name>A0ABU0JBT9_9HYPH</name>
<feature type="domain" description="Amidohydrolase 3" evidence="2">
    <location>
        <begin position="52"/>
        <end position="553"/>
    </location>
</feature>
<dbReference type="InterPro" id="IPR033932">
    <property type="entry name" value="YtcJ-like"/>
</dbReference>
<accession>A0ABU0JBT9</accession>
<evidence type="ECO:0000256" key="1">
    <source>
        <dbReference type="SAM" id="MobiDB-lite"/>
    </source>
</evidence>
<dbReference type="PANTHER" id="PTHR22642:SF2">
    <property type="entry name" value="PROTEIN LONG AFTER FAR-RED 3"/>
    <property type="match status" value="1"/>
</dbReference>
<dbReference type="Proteomes" id="UP001242480">
    <property type="component" value="Unassembled WGS sequence"/>
</dbReference>
<dbReference type="Pfam" id="PF07969">
    <property type="entry name" value="Amidohydro_3"/>
    <property type="match status" value="1"/>
</dbReference>
<dbReference type="SUPFAM" id="SSF51556">
    <property type="entry name" value="Metallo-dependent hydrolases"/>
    <property type="match status" value="1"/>
</dbReference>
<dbReference type="InterPro" id="IPR013108">
    <property type="entry name" value="Amidohydro_3"/>
</dbReference>
<comment type="caution">
    <text evidence="3">The sequence shown here is derived from an EMBL/GenBank/DDBJ whole genome shotgun (WGS) entry which is preliminary data.</text>
</comment>
<proteinExistence type="predicted"/>
<dbReference type="RefSeq" id="WP_307277425.1">
    <property type="nucleotide sequence ID" value="NZ_JAUSVX010000010.1"/>
</dbReference>
<dbReference type="Gene3D" id="2.30.40.10">
    <property type="entry name" value="Urease, subunit C, domain 1"/>
    <property type="match status" value="1"/>
</dbReference>
<protein>
    <submittedName>
        <fullName evidence="3">Amidohydrolase YtcJ</fullName>
    </submittedName>
</protein>
<sequence>MQSHADIIVTHGRVLTMDAARPRAEALAIAGNTILAIGSTAEIAAWRGPATRVIDAQGGTVLPGFNEGHLHLFTGSAELEQLHLFGVKGFEALSAAVRRFAAERPDEPLLIGQSADYTILSDTHRVTRHDLDRIIAERPFIMFAPDHHTAWANTAALEFGGVLQGRRLGPGNEIVMAEDGLAAGELREMEAFQPVIERGASGARERLGLSTGGEPDPAPSPAERARDRATIRRGLAYCASLGITSLQNMDGNFYQLDLIDELAQAGDFLCRARVPFHFKSFMDLDALDKAEAMRERYASERLRSGFVKLFIDGVLDGWTAVMVEDYADRPGWRGEPLFPAERFDAIATEADRRGLQIAVHAIGDGAVRMVLDGYAAARRANGPRDSRHRIEHIEVIHPDDIPRFAELGVVASMQPPHPPGSMGLPLEPTVSRIGEARWPHAYAWNTLRAAGARMVFATDWPVSPLDPIGSIQAAMVRQPWKPGLPDHRQTLMQALASYTAESAHVEFMETRKGRLLPGLLADVVVLGGDLEATEAEALHTVRPVATICDGVMTFGG</sequence>
<evidence type="ECO:0000313" key="4">
    <source>
        <dbReference type="Proteomes" id="UP001242480"/>
    </source>
</evidence>
<feature type="region of interest" description="Disordered" evidence="1">
    <location>
        <begin position="206"/>
        <end position="225"/>
    </location>
</feature>
<dbReference type="SUPFAM" id="SSF51338">
    <property type="entry name" value="Composite domain of metallo-dependent hydrolases"/>
    <property type="match status" value="1"/>
</dbReference>
<dbReference type="InterPro" id="IPR011059">
    <property type="entry name" value="Metal-dep_hydrolase_composite"/>
</dbReference>
<keyword evidence="4" id="KW-1185">Reference proteome</keyword>
<dbReference type="EMBL" id="JAUSVX010000010">
    <property type="protein sequence ID" value="MDQ0471739.1"/>
    <property type="molecule type" value="Genomic_DNA"/>
</dbReference>
<reference evidence="3 4" key="1">
    <citation type="submission" date="2023-07" db="EMBL/GenBank/DDBJ databases">
        <title>Genomic Encyclopedia of Type Strains, Phase IV (KMG-IV): sequencing the most valuable type-strain genomes for metagenomic binning, comparative biology and taxonomic classification.</title>
        <authorList>
            <person name="Goeker M."/>
        </authorList>
    </citation>
    <scope>NUCLEOTIDE SEQUENCE [LARGE SCALE GENOMIC DNA]</scope>
    <source>
        <strain evidence="3 4">DSM 19619</strain>
    </source>
</reference>
<dbReference type="InterPro" id="IPR032466">
    <property type="entry name" value="Metal_Hydrolase"/>
</dbReference>
<dbReference type="Gene3D" id="3.20.20.140">
    <property type="entry name" value="Metal-dependent hydrolases"/>
    <property type="match status" value="1"/>
</dbReference>